<keyword evidence="1" id="KW-0472">Membrane</keyword>
<dbReference type="Pfam" id="PF11127">
    <property type="entry name" value="YgaP-like_TM"/>
    <property type="match status" value="1"/>
</dbReference>
<evidence type="ECO:0000313" key="4">
    <source>
        <dbReference type="Proteomes" id="UP001556653"/>
    </source>
</evidence>
<evidence type="ECO:0000313" key="3">
    <source>
        <dbReference type="EMBL" id="MEX0386982.1"/>
    </source>
</evidence>
<organism evidence="3 4">
    <name type="scientific">Spiribacter onubensis</name>
    <dbReference type="NCBI Taxonomy" id="3122420"/>
    <lineage>
        <taxon>Bacteria</taxon>
        <taxon>Pseudomonadati</taxon>
        <taxon>Pseudomonadota</taxon>
        <taxon>Gammaproteobacteria</taxon>
        <taxon>Chromatiales</taxon>
        <taxon>Ectothiorhodospiraceae</taxon>
        <taxon>Spiribacter</taxon>
    </lineage>
</organism>
<gene>
    <name evidence="3" type="ORF">V6X64_08270</name>
</gene>
<protein>
    <submittedName>
        <fullName evidence="3">DUF2892 domain-containing protein</fullName>
    </submittedName>
</protein>
<feature type="domain" description="Inner membrane protein YgaP-like transmembrane" evidence="2">
    <location>
        <begin position="3"/>
        <end position="63"/>
    </location>
</feature>
<dbReference type="RefSeq" id="WP_367967487.1">
    <property type="nucleotide sequence ID" value="NZ_JBAKFJ010000001.1"/>
</dbReference>
<dbReference type="InterPro" id="IPR021309">
    <property type="entry name" value="YgaP-like_TM"/>
</dbReference>
<feature type="transmembrane region" description="Helical" evidence="1">
    <location>
        <begin position="38"/>
        <end position="57"/>
    </location>
</feature>
<dbReference type="EMBL" id="JBAKFJ010000001">
    <property type="protein sequence ID" value="MEX0386982.1"/>
    <property type="molecule type" value="Genomic_DNA"/>
</dbReference>
<name>A0ABV3SA30_9GAMM</name>
<proteinExistence type="predicted"/>
<keyword evidence="1" id="KW-0812">Transmembrane</keyword>
<keyword evidence="1" id="KW-1133">Transmembrane helix</keyword>
<sequence length="66" mass="7056">MFKQNVGSADRIVRAIVGLALIAMAIFGQGMAWGWIGLVPLATSVVSYCPAYSIFGLNTCGRKARH</sequence>
<reference evidence="3 4" key="1">
    <citation type="submission" date="2024-02" db="EMBL/GenBank/DDBJ databases">
        <title>New especies of Spiribacter isolated from saline water.</title>
        <authorList>
            <person name="Leon M.J."/>
            <person name="De La Haba R."/>
            <person name="Sanchez-Porro C."/>
            <person name="Ventosa A."/>
        </authorList>
    </citation>
    <scope>NUCLEOTIDE SEQUENCE [LARGE SCALE GENOMIC DNA]</scope>
    <source>
        <strain evidence="4">ag22IC4-227</strain>
    </source>
</reference>
<feature type="transmembrane region" description="Helical" evidence="1">
    <location>
        <begin position="12"/>
        <end position="32"/>
    </location>
</feature>
<accession>A0ABV3SA30</accession>
<keyword evidence="4" id="KW-1185">Reference proteome</keyword>
<dbReference type="Proteomes" id="UP001556653">
    <property type="component" value="Unassembled WGS sequence"/>
</dbReference>
<evidence type="ECO:0000259" key="2">
    <source>
        <dbReference type="Pfam" id="PF11127"/>
    </source>
</evidence>
<evidence type="ECO:0000256" key="1">
    <source>
        <dbReference type="SAM" id="Phobius"/>
    </source>
</evidence>
<comment type="caution">
    <text evidence="3">The sequence shown here is derived from an EMBL/GenBank/DDBJ whole genome shotgun (WGS) entry which is preliminary data.</text>
</comment>